<proteinExistence type="predicted"/>
<dbReference type="GO" id="GO:0003700">
    <property type="term" value="F:DNA-binding transcription factor activity"/>
    <property type="evidence" value="ECO:0007669"/>
    <property type="project" value="TreeGrafter"/>
</dbReference>
<dbReference type="RefSeq" id="WP_123821361.1">
    <property type="nucleotide sequence ID" value="NZ_RKQG01000003.1"/>
</dbReference>
<evidence type="ECO:0000256" key="4">
    <source>
        <dbReference type="PROSITE-ProRule" id="PRU00335"/>
    </source>
</evidence>
<dbReference type="PANTHER" id="PTHR30055:SF151">
    <property type="entry name" value="TRANSCRIPTIONAL REGULATORY PROTEIN"/>
    <property type="match status" value="1"/>
</dbReference>
<organism evidence="6 7">
    <name type="scientific">Kitasatospora cineracea</name>
    <dbReference type="NCBI Taxonomy" id="88074"/>
    <lineage>
        <taxon>Bacteria</taxon>
        <taxon>Bacillati</taxon>
        <taxon>Actinomycetota</taxon>
        <taxon>Actinomycetes</taxon>
        <taxon>Kitasatosporales</taxon>
        <taxon>Streptomycetaceae</taxon>
        <taxon>Kitasatospora</taxon>
    </lineage>
</organism>
<dbReference type="EMBL" id="RKQG01000003">
    <property type="protein sequence ID" value="RPE27891.1"/>
    <property type="molecule type" value="Genomic_DNA"/>
</dbReference>
<comment type="caution">
    <text evidence="6">The sequence shown here is derived from an EMBL/GenBank/DDBJ whole genome shotgun (WGS) entry which is preliminary data.</text>
</comment>
<dbReference type="InterPro" id="IPR004111">
    <property type="entry name" value="Repressor_TetR_C"/>
</dbReference>
<sequence>MKLTKERIVDAGMAVFAEVGYQNLSMRQVADRLGAHAGSLYYHVRGKDELLALMADRICHHAYEEGTAALDALDALPAAARWPERIEAQAAALRLSLKQHPGGAQLFAESPGVLSTGALSLMERLLRTLLDGGVPAERCGIAADVLLSHVTGFVLQEQNQPAAPPTVTAERYADLCARFPLLMGPLMERLDQDEKFVRSVRLLCAGFTTPPDSGTGARAKTGRPHR</sequence>
<reference evidence="6 7" key="1">
    <citation type="submission" date="2018-11" db="EMBL/GenBank/DDBJ databases">
        <title>Sequencing the genomes of 1000 actinobacteria strains.</title>
        <authorList>
            <person name="Klenk H.-P."/>
        </authorList>
    </citation>
    <scope>NUCLEOTIDE SEQUENCE [LARGE SCALE GENOMIC DNA]</scope>
    <source>
        <strain evidence="6 7">DSM 44781</strain>
    </source>
</reference>
<keyword evidence="7" id="KW-1185">Reference proteome</keyword>
<evidence type="ECO:0000313" key="7">
    <source>
        <dbReference type="Proteomes" id="UP000266906"/>
    </source>
</evidence>
<protein>
    <submittedName>
        <fullName evidence="6">TetR family transcriptional regulator</fullName>
    </submittedName>
</protein>
<dbReference type="AlphaFoldDB" id="A0A3N4RB73"/>
<keyword evidence="3" id="KW-0804">Transcription</keyword>
<dbReference type="InterPro" id="IPR023772">
    <property type="entry name" value="DNA-bd_HTH_TetR-type_CS"/>
</dbReference>
<evidence type="ECO:0000313" key="6">
    <source>
        <dbReference type="EMBL" id="RPE27891.1"/>
    </source>
</evidence>
<keyword evidence="2 4" id="KW-0238">DNA-binding</keyword>
<dbReference type="InterPro" id="IPR009057">
    <property type="entry name" value="Homeodomain-like_sf"/>
</dbReference>
<dbReference type="PROSITE" id="PS50977">
    <property type="entry name" value="HTH_TETR_2"/>
    <property type="match status" value="1"/>
</dbReference>
<evidence type="ECO:0000256" key="1">
    <source>
        <dbReference type="ARBA" id="ARBA00023015"/>
    </source>
</evidence>
<dbReference type="PRINTS" id="PR00455">
    <property type="entry name" value="HTHTETR"/>
</dbReference>
<accession>A0A3N4RB73</accession>
<dbReference type="Gene3D" id="1.10.10.60">
    <property type="entry name" value="Homeodomain-like"/>
    <property type="match status" value="1"/>
</dbReference>
<gene>
    <name evidence="6" type="ORF">EDD38_7181</name>
</gene>
<feature type="domain" description="HTH tetR-type" evidence="5">
    <location>
        <begin position="2"/>
        <end position="62"/>
    </location>
</feature>
<keyword evidence="1" id="KW-0805">Transcription regulation</keyword>
<dbReference type="PROSITE" id="PS01081">
    <property type="entry name" value="HTH_TETR_1"/>
    <property type="match status" value="1"/>
</dbReference>
<dbReference type="InterPro" id="IPR001647">
    <property type="entry name" value="HTH_TetR"/>
</dbReference>
<dbReference type="InterPro" id="IPR050109">
    <property type="entry name" value="HTH-type_TetR-like_transc_reg"/>
</dbReference>
<dbReference type="Pfam" id="PF02909">
    <property type="entry name" value="TetR_C_1"/>
    <property type="match status" value="1"/>
</dbReference>
<dbReference type="Pfam" id="PF00440">
    <property type="entry name" value="TetR_N"/>
    <property type="match status" value="1"/>
</dbReference>
<dbReference type="SUPFAM" id="SSF46689">
    <property type="entry name" value="Homeodomain-like"/>
    <property type="match status" value="1"/>
</dbReference>
<dbReference type="SUPFAM" id="SSF48498">
    <property type="entry name" value="Tetracyclin repressor-like, C-terminal domain"/>
    <property type="match status" value="1"/>
</dbReference>
<evidence type="ECO:0000256" key="3">
    <source>
        <dbReference type="ARBA" id="ARBA00023163"/>
    </source>
</evidence>
<feature type="DNA-binding region" description="H-T-H motif" evidence="4">
    <location>
        <begin position="25"/>
        <end position="44"/>
    </location>
</feature>
<dbReference type="PANTHER" id="PTHR30055">
    <property type="entry name" value="HTH-TYPE TRANSCRIPTIONAL REGULATOR RUTR"/>
    <property type="match status" value="1"/>
</dbReference>
<dbReference type="InterPro" id="IPR036271">
    <property type="entry name" value="Tet_transcr_reg_TetR-rel_C_sf"/>
</dbReference>
<dbReference type="Gene3D" id="1.10.357.10">
    <property type="entry name" value="Tetracycline Repressor, domain 2"/>
    <property type="match status" value="1"/>
</dbReference>
<name>A0A3N4RB73_9ACTN</name>
<evidence type="ECO:0000256" key="2">
    <source>
        <dbReference type="ARBA" id="ARBA00023125"/>
    </source>
</evidence>
<dbReference type="Proteomes" id="UP000266906">
    <property type="component" value="Unassembled WGS sequence"/>
</dbReference>
<dbReference type="GO" id="GO:0045892">
    <property type="term" value="P:negative regulation of DNA-templated transcription"/>
    <property type="evidence" value="ECO:0007669"/>
    <property type="project" value="InterPro"/>
</dbReference>
<evidence type="ECO:0000259" key="5">
    <source>
        <dbReference type="PROSITE" id="PS50977"/>
    </source>
</evidence>
<dbReference type="GO" id="GO:0000976">
    <property type="term" value="F:transcription cis-regulatory region binding"/>
    <property type="evidence" value="ECO:0007669"/>
    <property type="project" value="TreeGrafter"/>
</dbReference>